<name>A0A9J7KP83_BRAFL</name>
<keyword evidence="2" id="KW-0812">Transmembrane</keyword>
<dbReference type="OMA" id="CHNDNTC"/>
<dbReference type="InterPro" id="IPR052304">
    <property type="entry name" value="PTTG1IP"/>
</dbReference>
<dbReference type="GO" id="GO:0006606">
    <property type="term" value="P:protein import into nucleus"/>
    <property type="evidence" value="ECO:0000318"/>
    <property type="project" value="GO_Central"/>
</dbReference>
<feature type="transmembrane region" description="Helical" evidence="2">
    <location>
        <begin position="75"/>
        <end position="95"/>
    </location>
</feature>
<proteinExistence type="predicted"/>
<gene>
    <name evidence="4" type="primary">LOC118410207</name>
</gene>
<evidence type="ECO:0000313" key="3">
    <source>
        <dbReference type="Proteomes" id="UP000001554"/>
    </source>
</evidence>
<dbReference type="KEGG" id="bfo:118410207"/>
<keyword evidence="2" id="KW-1133">Transmembrane helix</keyword>
<reference evidence="4" key="2">
    <citation type="submission" date="2025-08" db="UniProtKB">
        <authorList>
            <consortium name="RefSeq"/>
        </authorList>
    </citation>
    <scope>IDENTIFICATION</scope>
    <source>
        <strain evidence="4">S238N-H82</strain>
        <tissue evidence="4">Testes</tissue>
    </source>
</reference>
<evidence type="ECO:0000256" key="2">
    <source>
        <dbReference type="SAM" id="Phobius"/>
    </source>
</evidence>
<dbReference type="AlphaFoldDB" id="A0A9J7KP83"/>
<feature type="region of interest" description="Disordered" evidence="1">
    <location>
        <begin position="1"/>
        <end position="25"/>
    </location>
</feature>
<protein>
    <submittedName>
        <fullName evidence="4">Pituitary tumor-transforming gene 1 protein-interacting protein-like</fullName>
    </submittedName>
</protein>
<dbReference type="GeneID" id="118410207"/>
<feature type="compositionally biased region" description="Polar residues" evidence="1">
    <location>
        <begin position="1"/>
        <end position="18"/>
    </location>
</feature>
<organism evidence="3 4">
    <name type="scientific">Branchiostoma floridae</name>
    <name type="common">Florida lancelet</name>
    <name type="synonym">Amphioxus</name>
    <dbReference type="NCBI Taxonomy" id="7739"/>
    <lineage>
        <taxon>Eukaryota</taxon>
        <taxon>Metazoa</taxon>
        <taxon>Chordata</taxon>
        <taxon>Cephalochordata</taxon>
        <taxon>Leptocardii</taxon>
        <taxon>Amphioxiformes</taxon>
        <taxon>Branchiostomatidae</taxon>
        <taxon>Branchiostoma</taxon>
    </lineage>
</organism>
<evidence type="ECO:0000256" key="1">
    <source>
        <dbReference type="SAM" id="MobiDB-lite"/>
    </source>
</evidence>
<evidence type="ECO:0000313" key="4">
    <source>
        <dbReference type="RefSeq" id="XP_035667660.1"/>
    </source>
</evidence>
<accession>A0A9J7KP83</accession>
<dbReference type="GO" id="GO:0005737">
    <property type="term" value="C:cytoplasm"/>
    <property type="evidence" value="ECO:0000318"/>
    <property type="project" value="GO_Central"/>
</dbReference>
<dbReference type="PANTHER" id="PTHR15191:SF3">
    <property type="entry name" value="PITUITARY TUMOR-TRANSFORMING GENE PROTEIN-BINDING FACTOR"/>
    <property type="match status" value="1"/>
</dbReference>
<dbReference type="GO" id="GO:0005634">
    <property type="term" value="C:nucleus"/>
    <property type="evidence" value="ECO:0000318"/>
    <property type="project" value="GO_Central"/>
</dbReference>
<dbReference type="Proteomes" id="UP000001554">
    <property type="component" value="Chromosome 1"/>
</dbReference>
<dbReference type="PANTHER" id="PTHR15191">
    <property type="entry name" value="PROTEIN CBG20567"/>
    <property type="match status" value="1"/>
</dbReference>
<keyword evidence="3" id="KW-1185">Reference proteome</keyword>
<keyword evidence="2" id="KW-0472">Membrane</keyword>
<dbReference type="OrthoDB" id="5829916at2759"/>
<dbReference type="RefSeq" id="XP_035667660.1">
    <property type="nucleotide sequence ID" value="XM_035811767.1"/>
</dbReference>
<reference evidence="3" key="1">
    <citation type="journal article" date="2020" name="Nat. Ecol. Evol.">
        <title>Deeply conserved synteny resolves early events in vertebrate evolution.</title>
        <authorList>
            <person name="Simakov O."/>
            <person name="Marletaz F."/>
            <person name="Yue J.X."/>
            <person name="O'Connell B."/>
            <person name="Jenkins J."/>
            <person name="Brandt A."/>
            <person name="Calef R."/>
            <person name="Tung C.H."/>
            <person name="Huang T.K."/>
            <person name="Schmutz J."/>
            <person name="Satoh N."/>
            <person name="Yu J.K."/>
            <person name="Putnam N.H."/>
            <person name="Green R.E."/>
            <person name="Rokhsar D.S."/>
        </authorList>
    </citation>
    <scope>NUCLEOTIDE SEQUENCE [LARGE SCALE GENOMIC DNA]</scope>
    <source>
        <strain evidence="3">S238N-H82</strain>
    </source>
</reference>
<sequence>MLTKSSMMSTAESLTTPSNDKDCGSRNSSCVECIGNIKCYYCHNDNTCRLYPASAVLPTAECPLSQVRWGATCDVSFEVLVIAVSVVGAVIVLALCCCCCCCYCRKSQKGGCGGLRCCSCRSCCRSSGSGRHTWRDFKWSRDNRSNQMNPNNWRFWKAREIV</sequence>